<dbReference type="SUPFAM" id="SSF52833">
    <property type="entry name" value="Thioredoxin-like"/>
    <property type="match status" value="1"/>
</dbReference>
<feature type="domain" description="Thioredoxin-like fold" evidence="3">
    <location>
        <begin position="105"/>
        <end position="244"/>
    </location>
</feature>
<gene>
    <name evidence="4" type="ORF">B4915_03255</name>
</gene>
<dbReference type="EMBL" id="MWZD01000013">
    <property type="protein sequence ID" value="PRI12091.1"/>
    <property type="molecule type" value="Genomic_DNA"/>
</dbReference>
<evidence type="ECO:0000256" key="2">
    <source>
        <dbReference type="SAM" id="Phobius"/>
    </source>
</evidence>
<evidence type="ECO:0000256" key="1">
    <source>
        <dbReference type="SAM" id="MobiDB-lite"/>
    </source>
</evidence>
<dbReference type="RefSeq" id="WP_105804400.1">
    <property type="nucleotide sequence ID" value="NZ_MWZD01000013.1"/>
</dbReference>
<dbReference type="InterPro" id="IPR012336">
    <property type="entry name" value="Thioredoxin-like_fold"/>
</dbReference>
<feature type="region of interest" description="Disordered" evidence="1">
    <location>
        <begin position="1"/>
        <end position="26"/>
    </location>
</feature>
<accession>A0A2S9QR79</accession>
<reference evidence="4 5" key="1">
    <citation type="journal article" date="2017" name="New Microbes New Infect">
        <title>Genome sequence of 'Leucobacter massiliensis' sp. nov. isolated from human pharynx after travel to the 2014 Hajj.</title>
        <authorList>
            <person name="Leangapichart T."/>
            <person name="Gautret P."/>
            <person name="Nguyen T.T."/>
            <person name="Armstrong N."/>
            <person name="Rolain J.M."/>
        </authorList>
    </citation>
    <scope>NUCLEOTIDE SEQUENCE [LARGE SCALE GENOMIC DNA]</scope>
    <source>
        <strain evidence="4 5">122RC15</strain>
    </source>
</reference>
<keyword evidence="2" id="KW-1133">Transmembrane helix</keyword>
<dbReference type="AlphaFoldDB" id="A0A2S9QR79"/>
<protein>
    <submittedName>
        <fullName evidence="4">Disulfide bond formation protein DsbA</fullName>
    </submittedName>
</protein>
<dbReference type="Gene3D" id="3.40.30.10">
    <property type="entry name" value="Glutaredoxin"/>
    <property type="match status" value="1"/>
</dbReference>
<dbReference type="InterPro" id="IPR036249">
    <property type="entry name" value="Thioredoxin-like_sf"/>
</dbReference>
<feature type="transmembrane region" description="Helical" evidence="2">
    <location>
        <begin position="34"/>
        <end position="55"/>
    </location>
</feature>
<name>A0A2S9QR79_9MICO</name>
<comment type="caution">
    <text evidence="4">The sequence shown here is derived from an EMBL/GenBank/DDBJ whole genome shotgun (WGS) entry which is preliminary data.</text>
</comment>
<keyword evidence="2" id="KW-0812">Transmembrane</keyword>
<dbReference type="OrthoDB" id="117402at2"/>
<organism evidence="4 5">
    <name type="scientific">Leucobacter massiliensis</name>
    <dbReference type="NCBI Taxonomy" id="1686285"/>
    <lineage>
        <taxon>Bacteria</taxon>
        <taxon>Bacillati</taxon>
        <taxon>Actinomycetota</taxon>
        <taxon>Actinomycetes</taxon>
        <taxon>Micrococcales</taxon>
        <taxon>Microbacteriaceae</taxon>
        <taxon>Leucobacter</taxon>
    </lineage>
</organism>
<evidence type="ECO:0000259" key="3">
    <source>
        <dbReference type="Pfam" id="PF13462"/>
    </source>
</evidence>
<dbReference type="Proteomes" id="UP000238650">
    <property type="component" value="Unassembled WGS sequence"/>
</dbReference>
<keyword evidence="2" id="KW-0472">Membrane</keyword>
<proteinExistence type="predicted"/>
<evidence type="ECO:0000313" key="5">
    <source>
        <dbReference type="Proteomes" id="UP000238650"/>
    </source>
</evidence>
<dbReference type="CDD" id="cd02972">
    <property type="entry name" value="DsbA_family"/>
    <property type="match status" value="1"/>
</dbReference>
<evidence type="ECO:0000313" key="4">
    <source>
        <dbReference type="EMBL" id="PRI12091.1"/>
    </source>
</evidence>
<keyword evidence="5" id="KW-1185">Reference proteome</keyword>
<sequence>MAEKLTKNERREQARERARLAQEEERRRQRRRRLMIQGGIVVGVLAVLAIVALILSQTLRPAGPGPLNMASGGAVFTKGLQVVETPALQPGEERQAPDADFDVPPTEVSIYVDYMCPYCGAFEQQYGSVLRDHLETGDINLEVYPINFLDSTSLGSKYSTRAANLFACVVEQQPDVAFTLHNTLLSAGVQPEENTTGLTDEQLLDQAEAAGAENTIELRQCVREVRFGAFIAANYKAVSETGVQGLADGAQLIGADGVQLQAADQPQRLVSTPTVIVNGRQWNQAVDGDFAGYLEKVVAAAGQPEEEADAEE</sequence>
<dbReference type="Pfam" id="PF13462">
    <property type="entry name" value="Thioredoxin_4"/>
    <property type="match status" value="1"/>
</dbReference>